<keyword evidence="1" id="KW-0472">Membrane</keyword>
<feature type="transmembrane region" description="Helical" evidence="1">
    <location>
        <begin position="83"/>
        <end position="103"/>
    </location>
</feature>
<evidence type="ECO:0000313" key="2">
    <source>
        <dbReference type="EMBL" id="MXN64531.1"/>
    </source>
</evidence>
<accession>A0A7X3S786</accession>
<dbReference type="Proteomes" id="UP000433101">
    <property type="component" value="Unassembled WGS sequence"/>
</dbReference>
<sequence>MIFALAVLSAISYRLVRRGIGGKWNVALFVVFDAALLAYLLIGPAPFFVEGWTPQLKLRFLHFLPLGIFLTSMAFSYSPGVVIWTATVVAAAWSVGVLWVLGLPDTKIENSRTAMDSGASPVQAIR</sequence>
<protein>
    <submittedName>
        <fullName evidence="2">Uncharacterized protein</fullName>
    </submittedName>
</protein>
<dbReference type="RefSeq" id="WP_160774741.1">
    <property type="nucleotide sequence ID" value="NZ_WUMV01000002.1"/>
</dbReference>
<keyword evidence="3" id="KW-1185">Reference proteome</keyword>
<dbReference type="AlphaFoldDB" id="A0A7X3S786"/>
<evidence type="ECO:0000313" key="3">
    <source>
        <dbReference type="Proteomes" id="UP000433101"/>
    </source>
</evidence>
<feature type="transmembrane region" description="Helical" evidence="1">
    <location>
        <begin position="28"/>
        <end position="48"/>
    </location>
</feature>
<proteinExistence type="predicted"/>
<organism evidence="2 3">
    <name type="scientific">Stappia sediminis</name>
    <dbReference type="NCBI Taxonomy" id="2692190"/>
    <lineage>
        <taxon>Bacteria</taxon>
        <taxon>Pseudomonadati</taxon>
        <taxon>Pseudomonadota</taxon>
        <taxon>Alphaproteobacteria</taxon>
        <taxon>Hyphomicrobiales</taxon>
        <taxon>Stappiaceae</taxon>
        <taxon>Stappia</taxon>
    </lineage>
</organism>
<feature type="transmembrane region" description="Helical" evidence="1">
    <location>
        <begin position="60"/>
        <end position="77"/>
    </location>
</feature>
<name>A0A7X3S786_9HYPH</name>
<comment type="caution">
    <text evidence="2">The sequence shown here is derived from an EMBL/GenBank/DDBJ whole genome shotgun (WGS) entry which is preliminary data.</text>
</comment>
<keyword evidence="1" id="KW-1133">Transmembrane helix</keyword>
<dbReference type="EMBL" id="WUMV01000002">
    <property type="protein sequence ID" value="MXN64531.1"/>
    <property type="molecule type" value="Genomic_DNA"/>
</dbReference>
<gene>
    <name evidence="2" type="ORF">GR183_06405</name>
</gene>
<reference evidence="2 3" key="1">
    <citation type="submission" date="2019-12" db="EMBL/GenBank/DDBJ databases">
        <authorList>
            <person name="Li M."/>
        </authorList>
    </citation>
    <scope>NUCLEOTIDE SEQUENCE [LARGE SCALE GENOMIC DNA]</scope>
    <source>
        <strain evidence="2 3">GBMRC 2046</strain>
    </source>
</reference>
<evidence type="ECO:0000256" key="1">
    <source>
        <dbReference type="SAM" id="Phobius"/>
    </source>
</evidence>
<keyword evidence="1" id="KW-0812">Transmembrane</keyword>